<dbReference type="Pfam" id="PF01551">
    <property type="entry name" value="Peptidase_M23"/>
    <property type="match status" value="1"/>
</dbReference>
<evidence type="ECO:0000256" key="1">
    <source>
        <dbReference type="ARBA" id="ARBA00022729"/>
    </source>
</evidence>
<name>A0A2M6K7U7_9BACT</name>
<dbReference type="CDD" id="cd12797">
    <property type="entry name" value="M23_peptidase"/>
    <property type="match status" value="1"/>
</dbReference>
<dbReference type="PANTHER" id="PTHR21666">
    <property type="entry name" value="PEPTIDASE-RELATED"/>
    <property type="match status" value="1"/>
</dbReference>
<accession>A0A2M6K7U7</accession>
<dbReference type="Pfam" id="PF13517">
    <property type="entry name" value="FG-GAP_3"/>
    <property type="match status" value="1"/>
</dbReference>
<dbReference type="SUPFAM" id="SSF69318">
    <property type="entry name" value="Integrin alpha N-terminal domain"/>
    <property type="match status" value="1"/>
</dbReference>
<dbReference type="Proteomes" id="UP000230869">
    <property type="component" value="Unassembled WGS sequence"/>
</dbReference>
<comment type="caution">
    <text evidence="3">The sequence shown here is derived from an EMBL/GenBank/DDBJ whole genome shotgun (WGS) entry which is preliminary data.</text>
</comment>
<dbReference type="Gene3D" id="2.70.70.10">
    <property type="entry name" value="Glucose Permease (Domain IIA)"/>
    <property type="match status" value="1"/>
</dbReference>
<dbReference type="InterPro" id="IPR011055">
    <property type="entry name" value="Dup_hybrid_motif"/>
</dbReference>
<dbReference type="SUPFAM" id="SSF51261">
    <property type="entry name" value="Duplicated hybrid motif"/>
    <property type="match status" value="1"/>
</dbReference>
<sequence>MKHATVFSPRVLIIALFIMIIVLAPQPKVAQAAEIRPIVFPVLGTVSYRDDFGEPRTDHTHEGNDIMAAKMRPLIATVDGVVNWVQYPEPDWGYAIALRDSEGYRYWYLHVNNDNPGTDDGLGGGLNAYALDIINGATVVKGQQIGWVGDSGNAESAGPHLHFEIHTPDGTPFSPFASLQAAVKITVPVEEPKQPNEILPYGNFKGGATMAVGNFGGEAVIVTGAGPGGGPHVEVMKKDGIVISSFFPYPPLFKGGVDVAAGDIDGDGIDEIITGAGPGGGPHVRIFTANGQPRGSFFAYSLSFRGGVRVAVGDINNDDKAEIITGAGPGGGPHVRIFKADGTVVGGFMAYAPTFRGGVDVALKQASLSSAARIITSALPSGGPHVRTFDILGNPEASFFAYDVNFRGGVKVSAANINPVTGEFDIITVPASIGGPDIRLFSSLGVLTNSFKAFEPWWRGGYEVEATDKGSIYISANGRRASIRIAGSSSNYNSNPYNFNPDDFDPGSDLTREHWWRRGD</sequence>
<dbReference type="InterPro" id="IPR050570">
    <property type="entry name" value="Cell_wall_metabolism_enzyme"/>
</dbReference>
<evidence type="ECO:0000259" key="2">
    <source>
        <dbReference type="Pfam" id="PF01551"/>
    </source>
</evidence>
<evidence type="ECO:0000313" key="3">
    <source>
        <dbReference type="EMBL" id="PIR12722.1"/>
    </source>
</evidence>
<dbReference type="InterPro" id="IPR013517">
    <property type="entry name" value="FG-GAP"/>
</dbReference>
<protein>
    <recommendedName>
        <fullName evidence="2">M23ase beta-sheet core domain-containing protein</fullName>
    </recommendedName>
</protein>
<dbReference type="Gene3D" id="2.130.10.130">
    <property type="entry name" value="Integrin alpha, N-terminal"/>
    <property type="match status" value="1"/>
</dbReference>
<dbReference type="InterPro" id="IPR016047">
    <property type="entry name" value="M23ase_b-sheet_dom"/>
</dbReference>
<dbReference type="EMBL" id="PCWW01000074">
    <property type="protein sequence ID" value="PIR12722.1"/>
    <property type="molecule type" value="Genomic_DNA"/>
</dbReference>
<gene>
    <name evidence="3" type="ORF">COV49_04560</name>
</gene>
<keyword evidence="1" id="KW-0732">Signal</keyword>
<dbReference type="PANTHER" id="PTHR21666:SF285">
    <property type="entry name" value="M23 FAMILY METALLOPEPTIDASE"/>
    <property type="match status" value="1"/>
</dbReference>
<dbReference type="InterPro" id="IPR028994">
    <property type="entry name" value="Integrin_alpha_N"/>
</dbReference>
<feature type="domain" description="M23ase beta-sheet core" evidence="2">
    <location>
        <begin position="132"/>
        <end position="174"/>
    </location>
</feature>
<reference evidence="3 4" key="1">
    <citation type="submission" date="2017-09" db="EMBL/GenBank/DDBJ databases">
        <title>Depth-based differentiation of microbial function through sediment-hosted aquifers and enrichment of novel symbionts in the deep terrestrial subsurface.</title>
        <authorList>
            <person name="Probst A.J."/>
            <person name="Ladd B."/>
            <person name="Jarett J.K."/>
            <person name="Geller-Mcgrath D.E."/>
            <person name="Sieber C.M."/>
            <person name="Emerson J.B."/>
            <person name="Anantharaman K."/>
            <person name="Thomas B.C."/>
            <person name="Malmstrom R."/>
            <person name="Stieglmeier M."/>
            <person name="Klingl A."/>
            <person name="Woyke T."/>
            <person name="Ryan C.M."/>
            <person name="Banfield J.F."/>
        </authorList>
    </citation>
    <scope>NUCLEOTIDE SEQUENCE [LARGE SCALE GENOMIC DNA]</scope>
    <source>
        <strain evidence="3">CG11_big_fil_rev_8_21_14_0_20_39_10</strain>
    </source>
</reference>
<organism evidence="3 4">
    <name type="scientific">Candidatus Falkowbacteria bacterium CG11_big_fil_rev_8_21_14_0_20_39_10</name>
    <dbReference type="NCBI Taxonomy" id="1974570"/>
    <lineage>
        <taxon>Bacteria</taxon>
        <taxon>Candidatus Falkowiibacteriota</taxon>
    </lineage>
</organism>
<proteinExistence type="predicted"/>
<evidence type="ECO:0000313" key="4">
    <source>
        <dbReference type="Proteomes" id="UP000230869"/>
    </source>
</evidence>
<dbReference type="GO" id="GO:0004222">
    <property type="term" value="F:metalloendopeptidase activity"/>
    <property type="evidence" value="ECO:0007669"/>
    <property type="project" value="TreeGrafter"/>
</dbReference>
<dbReference type="AlphaFoldDB" id="A0A2M6K7U7"/>